<sequence>MASLRSVFTLSVCTAPVRNDKTHPVPSVRCPHCLETVTVADLASMLLKDGPARVSVNPGDLVPVENSHAAKKGNLKLHTSGVGFDCVGCLVVDSAASNLLKTLHETHDELQTHCRDLHQLRLASPSPSSSRRGSLESLESSKASSIASLDEPTAAGSVDSGEKSQPRGRAFESGHPLISDLGDLANLSNANFRLLMTLQDKVNKVDSAEKMLRAEREAIEKERALLKKMSAEVEKERVRLMNGGLGWEGYKMDISRTQSALTMMRTRSGGATPDGTWDDMNEVAIFDEEWTEEKEQHLNLLEQKLKKANRQWSDEQEEILEPLERLREGKRLGTKTKKSLIRIERVNSRDDKSEKSPRKKSNDNSGKTSPRSSSGFKNSLSNIRRKSSIGSIVRRDSSPTGTSQTIFKKWFP</sequence>
<feature type="compositionally biased region" description="Polar residues" evidence="2">
    <location>
        <begin position="363"/>
        <end position="382"/>
    </location>
</feature>
<evidence type="ECO:0000256" key="2">
    <source>
        <dbReference type="SAM" id="MobiDB-lite"/>
    </source>
</evidence>
<accession>A0ABR3GA39</accession>
<name>A0ABR3GA39_9PEZI</name>
<feature type="compositionally biased region" description="Basic and acidic residues" evidence="2">
    <location>
        <begin position="341"/>
        <end position="362"/>
    </location>
</feature>
<feature type="region of interest" description="Disordered" evidence="2">
    <location>
        <begin position="338"/>
        <end position="412"/>
    </location>
</feature>
<organism evidence="3 4">
    <name type="scientific">Discina gigas</name>
    <dbReference type="NCBI Taxonomy" id="1032678"/>
    <lineage>
        <taxon>Eukaryota</taxon>
        <taxon>Fungi</taxon>
        <taxon>Dikarya</taxon>
        <taxon>Ascomycota</taxon>
        <taxon>Pezizomycotina</taxon>
        <taxon>Pezizomycetes</taxon>
        <taxon>Pezizales</taxon>
        <taxon>Discinaceae</taxon>
        <taxon>Discina</taxon>
    </lineage>
</organism>
<dbReference type="Proteomes" id="UP001447188">
    <property type="component" value="Unassembled WGS sequence"/>
</dbReference>
<feature type="coiled-coil region" evidence="1">
    <location>
        <begin position="198"/>
        <end position="239"/>
    </location>
</feature>
<feature type="coiled-coil region" evidence="1">
    <location>
        <begin position="291"/>
        <end position="318"/>
    </location>
</feature>
<proteinExistence type="predicted"/>
<feature type="compositionally biased region" description="Basic and acidic residues" evidence="2">
    <location>
        <begin position="160"/>
        <end position="172"/>
    </location>
</feature>
<comment type="caution">
    <text evidence="3">The sequence shown here is derived from an EMBL/GenBank/DDBJ whole genome shotgun (WGS) entry which is preliminary data.</text>
</comment>
<dbReference type="EMBL" id="JBBBZM010000157">
    <property type="protein sequence ID" value="KAL0632686.1"/>
    <property type="molecule type" value="Genomic_DNA"/>
</dbReference>
<protein>
    <submittedName>
        <fullName evidence="3">Uncharacterized protein</fullName>
    </submittedName>
</protein>
<evidence type="ECO:0000256" key="1">
    <source>
        <dbReference type="SAM" id="Coils"/>
    </source>
</evidence>
<evidence type="ECO:0000313" key="3">
    <source>
        <dbReference type="EMBL" id="KAL0632686.1"/>
    </source>
</evidence>
<feature type="region of interest" description="Disordered" evidence="2">
    <location>
        <begin position="121"/>
        <end position="174"/>
    </location>
</feature>
<gene>
    <name evidence="3" type="ORF">Q9L58_008445</name>
</gene>
<keyword evidence="4" id="KW-1185">Reference proteome</keyword>
<evidence type="ECO:0000313" key="4">
    <source>
        <dbReference type="Proteomes" id="UP001447188"/>
    </source>
</evidence>
<keyword evidence="1" id="KW-0175">Coiled coil</keyword>
<feature type="compositionally biased region" description="Low complexity" evidence="2">
    <location>
        <begin position="124"/>
        <end position="149"/>
    </location>
</feature>
<reference evidence="3 4" key="1">
    <citation type="submission" date="2024-02" db="EMBL/GenBank/DDBJ databases">
        <title>Discinaceae phylogenomics.</title>
        <authorList>
            <person name="Dirks A.C."/>
            <person name="James T.Y."/>
        </authorList>
    </citation>
    <scope>NUCLEOTIDE SEQUENCE [LARGE SCALE GENOMIC DNA]</scope>
    <source>
        <strain evidence="3 4">ACD0624</strain>
    </source>
</reference>